<dbReference type="EMBL" id="LR796415">
    <property type="protein sequence ID" value="CAB4142633.1"/>
    <property type="molecule type" value="Genomic_DNA"/>
</dbReference>
<protein>
    <submittedName>
        <fullName evidence="1">Uncharacterized protein</fullName>
    </submittedName>
</protein>
<reference evidence="1" key="1">
    <citation type="submission" date="2020-04" db="EMBL/GenBank/DDBJ databases">
        <authorList>
            <person name="Chiriac C."/>
            <person name="Salcher M."/>
            <person name="Ghai R."/>
            <person name="Kavagutti S V."/>
        </authorList>
    </citation>
    <scope>NUCLEOTIDE SEQUENCE</scope>
</reference>
<sequence>MGRKAPLTREYYREYHRKWRKARPKKLQEEKEKFEARQKELEKLANIWGTYKELLADSENIRRGNFARAYVP</sequence>
<proteinExistence type="predicted"/>
<name>A0A6J5MBD6_9CAUD</name>
<gene>
    <name evidence="1" type="ORF">UFOVP434_25</name>
</gene>
<evidence type="ECO:0000313" key="1">
    <source>
        <dbReference type="EMBL" id="CAB4142633.1"/>
    </source>
</evidence>
<accession>A0A6J5MBD6</accession>
<organism evidence="1">
    <name type="scientific">uncultured Caudovirales phage</name>
    <dbReference type="NCBI Taxonomy" id="2100421"/>
    <lineage>
        <taxon>Viruses</taxon>
        <taxon>Duplodnaviria</taxon>
        <taxon>Heunggongvirae</taxon>
        <taxon>Uroviricota</taxon>
        <taxon>Caudoviricetes</taxon>
        <taxon>Peduoviridae</taxon>
        <taxon>Maltschvirus</taxon>
        <taxon>Maltschvirus maltsch</taxon>
    </lineage>
</organism>